<organism evidence="2 3">
    <name type="scientific">Psychrobacter frigidicola</name>
    <dbReference type="NCBI Taxonomy" id="45611"/>
    <lineage>
        <taxon>Bacteria</taxon>
        <taxon>Pseudomonadati</taxon>
        <taxon>Pseudomonadota</taxon>
        <taxon>Gammaproteobacteria</taxon>
        <taxon>Moraxellales</taxon>
        <taxon>Moraxellaceae</taxon>
        <taxon>Psychrobacter</taxon>
    </lineage>
</organism>
<sequence length="235" mass="26871">MEETMSSYSFSHQFYQHWTLAPEPIRAAIVQELTDINTLLQRDTQFEAFVFSEPDLDAYLEELYNTHKNEQAAANEFADKQAQQAVELQPVKEEEKEETPEKNTVEKVEKHIENEQQTKVENTTSITDKTSNNETTHKTQNSGSSNKAQVLSALQINSIPDIIKQGTTAETLPNAPKLSKDNEDLIHELGMHIDDYLSEQMAQLSEDLKSWLRNEITRQLSDKEQTATSTNKEQQ</sequence>
<proteinExistence type="predicted"/>
<evidence type="ECO:0000313" key="2">
    <source>
        <dbReference type="EMBL" id="TXD96125.1"/>
    </source>
</evidence>
<gene>
    <name evidence="2" type="ORF">ES754_10840</name>
</gene>
<reference evidence="2 3" key="1">
    <citation type="submission" date="2019-08" db="EMBL/GenBank/DDBJ databases">
        <title>Genome sequence of Psychrobacter frigidicola ACAM304 (type strain).</title>
        <authorList>
            <person name="Bowman J.P."/>
        </authorList>
    </citation>
    <scope>NUCLEOTIDE SEQUENCE [LARGE SCALE GENOMIC DNA]</scope>
    <source>
        <strain evidence="2 3">ACAM 304</strain>
    </source>
</reference>
<feature type="compositionally biased region" description="Basic and acidic residues" evidence="1">
    <location>
        <begin position="90"/>
        <end position="118"/>
    </location>
</feature>
<comment type="caution">
    <text evidence="2">The sequence shown here is derived from an EMBL/GenBank/DDBJ whole genome shotgun (WGS) entry which is preliminary data.</text>
</comment>
<dbReference type="RefSeq" id="WP_147224223.1">
    <property type="nucleotide sequence ID" value="NZ_CAJGYY010000001.1"/>
</dbReference>
<dbReference type="OrthoDB" id="6658094at2"/>
<accession>A0A5C6ZYV0</accession>
<feature type="region of interest" description="Disordered" evidence="1">
    <location>
        <begin position="88"/>
        <end position="147"/>
    </location>
</feature>
<keyword evidence="3" id="KW-1185">Reference proteome</keyword>
<dbReference type="AlphaFoldDB" id="A0A5C6ZYV0"/>
<feature type="compositionally biased region" description="Polar residues" evidence="1">
    <location>
        <begin position="119"/>
        <end position="147"/>
    </location>
</feature>
<protein>
    <submittedName>
        <fullName evidence="2">Uncharacterized protein</fullName>
    </submittedName>
</protein>
<dbReference type="Proteomes" id="UP000321903">
    <property type="component" value="Unassembled WGS sequence"/>
</dbReference>
<name>A0A5C6ZYV0_9GAMM</name>
<evidence type="ECO:0000256" key="1">
    <source>
        <dbReference type="SAM" id="MobiDB-lite"/>
    </source>
</evidence>
<dbReference type="EMBL" id="VORZ01000004">
    <property type="protein sequence ID" value="TXD96125.1"/>
    <property type="molecule type" value="Genomic_DNA"/>
</dbReference>
<evidence type="ECO:0000313" key="3">
    <source>
        <dbReference type="Proteomes" id="UP000321903"/>
    </source>
</evidence>